<evidence type="ECO:0000256" key="1">
    <source>
        <dbReference type="ARBA" id="ARBA00004571"/>
    </source>
</evidence>
<dbReference type="PANTHER" id="PTHR47234:SF3">
    <property type="entry name" value="SECRETIN_TONB SHORT N-TERMINAL DOMAIN-CONTAINING PROTEIN"/>
    <property type="match status" value="1"/>
</dbReference>
<organism evidence="15 16">
    <name type="scientific">Collimonas pratensis</name>
    <dbReference type="NCBI Taxonomy" id="279113"/>
    <lineage>
        <taxon>Bacteria</taxon>
        <taxon>Pseudomonadati</taxon>
        <taxon>Pseudomonadota</taxon>
        <taxon>Betaproteobacteria</taxon>
        <taxon>Burkholderiales</taxon>
        <taxon>Oxalobacteraceae</taxon>
        <taxon>Collimonas</taxon>
    </lineage>
</organism>
<gene>
    <name evidence="15" type="ORF">CPter91_2866</name>
</gene>
<dbReference type="InterPro" id="IPR000531">
    <property type="entry name" value="Beta-barrel_TonB"/>
</dbReference>
<dbReference type="AlphaFoldDB" id="A0A127Q6E4"/>
<dbReference type="InterPro" id="IPR037066">
    <property type="entry name" value="Plug_dom_sf"/>
</dbReference>
<keyword evidence="3 10" id="KW-0813">Transport</keyword>
<keyword evidence="9 10" id="KW-0998">Cell outer membrane</keyword>
<dbReference type="KEGG" id="cpra:CPter91_2866"/>
<evidence type="ECO:0000313" key="15">
    <source>
        <dbReference type="EMBL" id="AMP05212.1"/>
    </source>
</evidence>
<feature type="domain" description="TonB-dependent receptor-like beta-barrel" evidence="13">
    <location>
        <begin position="383"/>
        <end position="857"/>
    </location>
</feature>
<evidence type="ECO:0000313" key="16">
    <source>
        <dbReference type="Proteomes" id="UP000074561"/>
    </source>
</evidence>
<evidence type="ECO:0000256" key="3">
    <source>
        <dbReference type="ARBA" id="ARBA00022448"/>
    </source>
</evidence>
<dbReference type="PANTHER" id="PTHR47234">
    <property type="match status" value="1"/>
</dbReference>
<feature type="signal peptide" evidence="12">
    <location>
        <begin position="1"/>
        <end position="23"/>
    </location>
</feature>
<dbReference type="EMBL" id="CP013234">
    <property type="protein sequence ID" value="AMP05212.1"/>
    <property type="molecule type" value="Genomic_DNA"/>
</dbReference>
<dbReference type="Gene3D" id="2.40.170.20">
    <property type="entry name" value="TonB-dependent receptor, beta-barrel domain"/>
    <property type="match status" value="1"/>
</dbReference>
<dbReference type="PATRIC" id="fig|279113.9.peg.2830"/>
<feature type="chain" id="PRO_5007277605" evidence="12">
    <location>
        <begin position="24"/>
        <end position="894"/>
    </location>
</feature>
<dbReference type="Proteomes" id="UP000074561">
    <property type="component" value="Chromosome"/>
</dbReference>
<dbReference type="Pfam" id="PF00593">
    <property type="entry name" value="TonB_dep_Rec_b-barrel"/>
    <property type="match status" value="1"/>
</dbReference>
<evidence type="ECO:0000256" key="9">
    <source>
        <dbReference type="ARBA" id="ARBA00023237"/>
    </source>
</evidence>
<dbReference type="OrthoDB" id="183532at2"/>
<keyword evidence="4 10" id="KW-1134">Transmembrane beta strand</keyword>
<comment type="similarity">
    <text evidence="2 10 11">Belongs to the TonB-dependent receptor family.</text>
</comment>
<dbReference type="InterPro" id="IPR039426">
    <property type="entry name" value="TonB-dep_rcpt-like"/>
</dbReference>
<evidence type="ECO:0000256" key="4">
    <source>
        <dbReference type="ARBA" id="ARBA00022452"/>
    </source>
</evidence>
<evidence type="ECO:0000256" key="7">
    <source>
        <dbReference type="ARBA" id="ARBA00023136"/>
    </source>
</evidence>
<evidence type="ECO:0000256" key="8">
    <source>
        <dbReference type="ARBA" id="ARBA00023170"/>
    </source>
</evidence>
<evidence type="ECO:0000259" key="13">
    <source>
        <dbReference type="Pfam" id="PF00593"/>
    </source>
</evidence>
<protein>
    <submittedName>
        <fullName evidence="15">TonB dependent receptor family protein</fullName>
    </submittedName>
</protein>
<dbReference type="CDD" id="cd01347">
    <property type="entry name" value="ligand_gated_channel"/>
    <property type="match status" value="1"/>
</dbReference>
<dbReference type="SUPFAM" id="SSF56935">
    <property type="entry name" value="Porins"/>
    <property type="match status" value="1"/>
</dbReference>
<evidence type="ECO:0000256" key="5">
    <source>
        <dbReference type="ARBA" id="ARBA00022692"/>
    </source>
</evidence>
<dbReference type="InterPro" id="IPR012910">
    <property type="entry name" value="Plug_dom"/>
</dbReference>
<comment type="subcellular location">
    <subcellularLocation>
        <location evidence="1 10">Cell outer membrane</location>
        <topology evidence="1 10">Multi-pass membrane protein</topology>
    </subcellularLocation>
</comment>
<accession>A0A127Q6E4</accession>
<evidence type="ECO:0000256" key="12">
    <source>
        <dbReference type="SAM" id="SignalP"/>
    </source>
</evidence>
<dbReference type="GO" id="GO:0009279">
    <property type="term" value="C:cell outer membrane"/>
    <property type="evidence" value="ECO:0007669"/>
    <property type="project" value="UniProtKB-SubCell"/>
</dbReference>
<sequence length="894" mass="96270">MKKKFLASAIAAICLAHNPLAFGADQTAPSPDSLERITITGSNISRINKEGPTAVEVIKREEIEKSGASTVLELLSKLPSVSVGLDGNSNTSFAQGAASVGLRGLDAKYTLILLNGRRLANYGFADGAENSFVDLNNLPLAAIESVEILRDGASAIYGSDAVAGVINFKTKRNYQGVEGTANLGTNQKGDGGTASASVTAGWGDLDKDGQNLLLTVDVFRRNPLLSDKHDATANRDFSRFGGSDGRSIDRYLGSLNDYTTGEPGFPIPGCRGTIGVSSGTGDTRCFNNQTVQLSPKILRGGISAIFTKRLSGQDELFGEASFNHSETSVQYALPSFDSQFIGKTAGSTNPGLANLPGPSPDGSLQGFTPGDQLRVYRAIYEAPATVNKITSDTIRLVGGWRGQIGSWDSEGAISLNQNRLKDAASNSVLKDVSTASLQNGLLGNGGYDPFAYWNPASVVDPMLTTTERVAVSRLETLDWKMSAPELFSFNGGPVGFAWGAQASHESIDDRPDALNVAGNIVNAGATASNASRSIYSLYGEFNVPLMKQVEMQLALRGDHYSDFGNSFNPKIALAWRPSKEILLRGSATTSFKAPTLPEVSSTTAGYANGIADWARCRPLGYTGANCSYSPRQYAVGNPDLKAEKANNYSLGMVLQPLKGLSASVDWYAIKQRNTIQALDPQYIVDNEDIIPGYAALVGRDPRNPALEARYPGLNKGRINSVTTPYINVGKTDIQGLDIDLSYELALAGWGKLKLREVNNYTLTYKQSITPGTAPQSRLDSIYHPRWSNSFRTAYEYADTELALTARTQASTLNIDDPTHTQDPAVTNARIGSFTVWDLNVNTKVNRNMTLNFGVNNVFDKGPVYANTAYKDDFVQSINDLVGRYFYVSMRYTFK</sequence>
<evidence type="ECO:0000256" key="6">
    <source>
        <dbReference type="ARBA" id="ARBA00023077"/>
    </source>
</evidence>
<dbReference type="Gene3D" id="2.170.130.10">
    <property type="entry name" value="TonB-dependent receptor, plug domain"/>
    <property type="match status" value="1"/>
</dbReference>
<dbReference type="RefSeq" id="WP_061941064.1">
    <property type="nucleotide sequence ID" value="NZ_CP013234.1"/>
</dbReference>
<feature type="domain" description="TonB-dependent receptor plug" evidence="14">
    <location>
        <begin position="49"/>
        <end position="165"/>
    </location>
</feature>
<name>A0A127Q6E4_9BURK</name>
<keyword evidence="5 10" id="KW-0812">Transmembrane</keyword>
<keyword evidence="8 15" id="KW-0675">Receptor</keyword>
<dbReference type="PROSITE" id="PS52016">
    <property type="entry name" value="TONB_DEPENDENT_REC_3"/>
    <property type="match status" value="1"/>
</dbReference>
<reference evidence="15 16" key="1">
    <citation type="submission" date="2015-11" db="EMBL/GenBank/DDBJ databases">
        <title>Exploring the genomic traits of fungus-feeding bacterial genus Collimonas.</title>
        <authorList>
            <person name="Song C."/>
            <person name="Schmidt R."/>
            <person name="de Jager V."/>
            <person name="Krzyzanowska D."/>
            <person name="Jongedijk E."/>
            <person name="Cankar K."/>
            <person name="Beekwilder J."/>
            <person name="van Veen A."/>
            <person name="de Boer W."/>
            <person name="van Veen J.A."/>
            <person name="Garbeva P."/>
        </authorList>
    </citation>
    <scope>NUCLEOTIDE SEQUENCE [LARGE SCALE GENOMIC DNA]</scope>
    <source>
        <strain evidence="15 16">Ter91</strain>
    </source>
</reference>
<evidence type="ECO:0000256" key="10">
    <source>
        <dbReference type="PROSITE-ProRule" id="PRU01360"/>
    </source>
</evidence>
<dbReference type="Pfam" id="PF07715">
    <property type="entry name" value="Plug"/>
    <property type="match status" value="1"/>
</dbReference>
<proteinExistence type="inferred from homology"/>
<keyword evidence="6 11" id="KW-0798">TonB box</keyword>
<dbReference type="STRING" id="279113.CPter91_2866"/>
<dbReference type="InterPro" id="IPR036942">
    <property type="entry name" value="Beta-barrel_TonB_sf"/>
</dbReference>
<evidence type="ECO:0000256" key="2">
    <source>
        <dbReference type="ARBA" id="ARBA00009810"/>
    </source>
</evidence>
<keyword evidence="7 10" id="KW-0472">Membrane</keyword>
<evidence type="ECO:0000259" key="14">
    <source>
        <dbReference type="Pfam" id="PF07715"/>
    </source>
</evidence>
<evidence type="ECO:0000256" key="11">
    <source>
        <dbReference type="RuleBase" id="RU003357"/>
    </source>
</evidence>
<keyword evidence="12" id="KW-0732">Signal</keyword>